<accession>A0A9N7U544</accession>
<keyword evidence="3" id="KW-1185">Reference proteome</keyword>
<reference evidence="2" key="1">
    <citation type="submission" date="2020-03" db="EMBL/GenBank/DDBJ databases">
        <authorList>
            <person name="Weist P."/>
        </authorList>
    </citation>
    <scope>NUCLEOTIDE SEQUENCE</scope>
</reference>
<feature type="region of interest" description="Disordered" evidence="1">
    <location>
        <begin position="35"/>
        <end position="60"/>
    </location>
</feature>
<dbReference type="Proteomes" id="UP001153269">
    <property type="component" value="Unassembled WGS sequence"/>
</dbReference>
<feature type="compositionally biased region" description="Basic and acidic residues" evidence="1">
    <location>
        <begin position="40"/>
        <end position="57"/>
    </location>
</feature>
<dbReference type="AlphaFoldDB" id="A0A9N7U544"/>
<dbReference type="EMBL" id="CADEAL010000710">
    <property type="protein sequence ID" value="CAB1424167.1"/>
    <property type="molecule type" value="Genomic_DNA"/>
</dbReference>
<protein>
    <submittedName>
        <fullName evidence="2">Uncharacterized protein</fullName>
    </submittedName>
</protein>
<sequence>MVTCFLQSTFDLQALNRCIMVRGHKLLVKHRSQTLVTSAEMRRREDDDEGRGTRDSLDTCPQFEGLRPVRRIQTRTEGCAGSPSQRLLIGPESYRPMSCSPPFCHR</sequence>
<gene>
    <name evidence="2" type="ORF">PLEPLA_LOCUS12088</name>
</gene>
<comment type="caution">
    <text evidence="2">The sequence shown here is derived from an EMBL/GenBank/DDBJ whole genome shotgun (WGS) entry which is preliminary data.</text>
</comment>
<evidence type="ECO:0000313" key="3">
    <source>
        <dbReference type="Proteomes" id="UP001153269"/>
    </source>
</evidence>
<evidence type="ECO:0000313" key="2">
    <source>
        <dbReference type="EMBL" id="CAB1424167.1"/>
    </source>
</evidence>
<evidence type="ECO:0000256" key="1">
    <source>
        <dbReference type="SAM" id="MobiDB-lite"/>
    </source>
</evidence>
<name>A0A9N7U544_PLEPL</name>
<organism evidence="2 3">
    <name type="scientific">Pleuronectes platessa</name>
    <name type="common">European plaice</name>
    <dbReference type="NCBI Taxonomy" id="8262"/>
    <lineage>
        <taxon>Eukaryota</taxon>
        <taxon>Metazoa</taxon>
        <taxon>Chordata</taxon>
        <taxon>Craniata</taxon>
        <taxon>Vertebrata</taxon>
        <taxon>Euteleostomi</taxon>
        <taxon>Actinopterygii</taxon>
        <taxon>Neopterygii</taxon>
        <taxon>Teleostei</taxon>
        <taxon>Neoteleostei</taxon>
        <taxon>Acanthomorphata</taxon>
        <taxon>Carangaria</taxon>
        <taxon>Pleuronectiformes</taxon>
        <taxon>Pleuronectoidei</taxon>
        <taxon>Pleuronectidae</taxon>
        <taxon>Pleuronectes</taxon>
    </lineage>
</organism>
<proteinExistence type="predicted"/>